<dbReference type="InterPro" id="IPR036390">
    <property type="entry name" value="WH_DNA-bd_sf"/>
</dbReference>
<keyword evidence="2" id="KW-0805">Transcription regulation</keyword>
<evidence type="ECO:0000313" key="5">
    <source>
        <dbReference type="EMBL" id="PYD56757.1"/>
    </source>
</evidence>
<protein>
    <submittedName>
        <fullName evidence="5">LysR family transcriptional regulator</fullName>
    </submittedName>
</protein>
<gene>
    <name evidence="5" type="ORF">CFR75_09460</name>
</gene>
<dbReference type="AlphaFoldDB" id="A0A318PHX0"/>
<dbReference type="Gene3D" id="3.40.190.10">
    <property type="entry name" value="Periplasmic binding protein-like II"/>
    <property type="match status" value="2"/>
</dbReference>
<dbReference type="SUPFAM" id="SSF53850">
    <property type="entry name" value="Periplasmic binding protein-like II"/>
    <property type="match status" value="1"/>
</dbReference>
<name>A0A318PHX0_KOMXY</name>
<dbReference type="InterPro" id="IPR005119">
    <property type="entry name" value="LysR_subst-bd"/>
</dbReference>
<evidence type="ECO:0000313" key="6">
    <source>
        <dbReference type="Proteomes" id="UP000248257"/>
    </source>
</evidence>
<evidence type="ECO:0000256" key="3">
    <source>
        <dbReference type="ARBA" id="ARBA00023125"/>
    </source>
</evidence>
<accession>A0A318PHX0</accession>
<organism evidence="5 6">
    <name type="scientific">Komagataeibacter xylinus</name>
    <name type="common">Gluconacetobacter xylinus</name>
    <dbReference type="NCBI Taxonomy" id="28448"/>
    <lineage>
        <taxon>Bacteria</taxon>
        <taxon>Pseudomonadati</taxon>
        <taxon>Pseudomonadota</taxon>
        <taxon>Alphaproteobacteria</taxon>
        <taxon>Acetobacterales</taxon>
        <taxon>Acetobacteraceae</taxon>
        <taxon>Komagataeibacter</taxon>
    </lineage>
</organism>
<evidence type="ECO:0000256" key="1">
    <source>
        <dbReference type="ARBA" id="ARBA00009437"/>
    </source>
</evidence>
<dbReference type="EMBL" id="NKUC01000017">
    <property type="protein sequence ID" value="PYD56757.1"/>
    <property type="molecule type" value="Genomic_DNA"/>
</dbReference>
<dbReference type="PANTHER" id="PTHR30537:SF26">
    <property type="entry name" value="GLYCINE CLEAVAGE SYSTEM TRANSCRIPTIONAL ACTIVATOR"/>
    <property type="match status" value="1"/>
</dbReference>
<evidence type="ECO:0000256" key="2">
    <source>
        <dbReference type="ARBA" id="ARBA00023015"/>
    </source>
</evidence>
<keyword evidence="4" id="KW-0804">Transcription</keyword>
<comment type="caution">
    <text evidence="5">The sequence shown here is derived from an EMBL/GenBank/DDBJ whole genome shotgun (WGS) entry which is preliminary data.</text>
</comment>
<evidence type="ECO:0000256" key="4">
    <source>
        <dbReference type="ARBA" id="ARBA00023163"/>
    </source>
</evidence>
<dbReference type="SUPFAM" id="SSF46785">
    <property type="entry name" value="Winged helix' DNA-binding domain"/>
    <property type="match status" value="1"/>
</dbReference>
<keyword evidence="6" id="KW-1185">Reference proteome</keyword>
<dbReference type="Pfam" id="PF00126">
    <property type="entry name" value="HTH_1"/>
    <property type="match status" value="1"/>
</dbReference>
<dbReference type="GO" id="GO:0043565">
    <property type="term" value="F:sequence-specific DNA binding"/>
    <property type="evidence" value="ECO:0007669"/>
    <property type="project" value="TreeGrafter"/>
</dbReference>
<dbReference type="PANTHER" id="PTHR30537">
    <property type="entry name" value="HTH-TYPE TRANSCRIPTIONAL REGULATOR"/>
    <property type="match status" value="1"/>
</dbReference>
<keyword evidence="3" id="KW-0238">DNA-binding</keyword>
<dbReference type="STRING" id="1220579.GCA_001571345_01841"/>
<sequence length="288" mass="32557">MTFIRRFLPSITFLCSFEASARHLSFTAAARELNLTQSAISRHIRMLEERLGSPLFVRDRQTVRLTRAGELYAVEIRSALALISQATLGFRACPSGRSINVGIDATLGARWLLPALKDFHVLHPDVDINLISDMRQDNIDVSIRLPTDDDHEMVVREILSVPIIPVCASTLLARFRVKQVEDMGEAPLLHFTSRPDMWERWFENQGFYPEAVNGTLFDQYMTIIGAAMSGIGIALLPKVLVLDELENGSLSEIKCKKNITENYHIIYKGNSEKNVLIREFSSYLESMN</sequence>
<dbReference type="Pfam" id="PF03466">
    <property type="entry name" value="LysR_substrate"/>
    <property type="match status" value="1"/>
</dbReference>
<dbReference type="InterPro" id="IPR058163">
    <property type="entry name" value="LysR-type_TF_proteobact-type"/>
</dbReference>
<dbReference type="GO" id="GO:0006351">
    <property type="term" value="P:DNA-templated transcription"/>
    <property type="evidence" value="ECO:0007669"/>
    <property type="project" value="TreeGrafter"/>
</dbReference>
<dbReference type="InterPro" id="IPR036388">
    <property type="entry name" value="WH-like_DNA-bd_sf"/>
</dbReference>
<proteinExistence type="inferred from homology"/>
<dbReference type="GO" id="GO:0003700">
    <property type="term" value="F:DNA-binding transcription factor activity"/>
    <property type="evidence" value="ECO:0007669"/>
    <property type="project" value="InterPro"/>
</dbReference>
<dbReference type="RefSeq" id="WP_061274275.1">
    <property type="nucleotide sequence ID" value="NZ_CBCRXN010000015.1"/>
</dbReference>
<dbReference type="InterPro" id="IPR000847">
    <property type="entry name" value="LysR_HTH_N"/>
</dbReference>
<dbReference type="PRINTS" id="PR00039">
    <property type="entry name" value="HTHLYSR"/>
</dbReference>
<dbReference type="Gene3D" id="1.10.10.10">
    <property type="entry name" value="Winged helix-like DNA-binding domain superfamily/Winged helix DNA-binding domain"/>
    <property type="match status" value="1"/>
</dbReference>
<reference evidence="5 6" key="1">
    <citation type="submission" date="2017-07" db="EMBL/GenBank/DDBJ databases">
        <title>A draft genome sequence of Komagataeibacter xylinus LMG 1515.</title>
        <authorList>
            <person name="Skraban J."/>
            <person name="Cleenwerck I."/>
            <person name="Vandamme P."/>
            <person name="Trcek J."/>
        </authorList>
    </citation>
    <scope>NUCLEOTIDE SEQUENCE [LARGE SCALE GENOMIC DNA]</scope>
    <source>
        <strain evidence="5 6">LMG 1515</strain>
    </source>
</reference>
<dbReference type="OrthoDB" id="9794694at2"/>
<dbReference type="Proteomes" id="UP000248257">
    <property type="component" value="Unassembled WGS sequence"/>
</dbReference>
<comment type="similarity">
    <text evidence="1">Belongs to the LysR transcriptional regulatory family.</text>
</comment>
<dbReference type="PROSITE" id="PS50931">
    <property type="entry name" value="HTH_LYSR"/>
    <property type="match status" value="1"/>
</dbReference>